<dbReference type="InterPro" id="IPR005829">
    <property type="entry name" value="Sugar_transporter_CS"/>
</dbReference>
<comment type="catalytic activity">
    <reaction evidence="10">
        <text>D-mannose(out) = D-mannose(in)</text>
        <dbReference type="Rhea" id="RHEA:78391"/>
        <dbReference type="ChEBI" id="CHEBI:4208"/>
    </reaction>
    <physiologicalReaction direction="left-to-right" evidence="10">
        <dbReference type="Rhea" id="RHEA:78392"/>
    </physiologicalReaction>
</comment>
<keyword evidence="5 15" id="KW-1133">Transmembrane helix</keyword>
<feature type="transmembrane region" description="Helical" evidence="15">
    <location>
        <begin position="145"/>
        <end position="167"/>
    </location>
</feature>
<evidence type="ECO:0000256" key="15">
    <source>
        <dbReference type="SAM" id="Phobius"/>
    </source>
</evidence>
<evidence type="ECO:0000313" key="18">
    <source>
        <dbReference type="Proteomes" id="UP001162131"/>
    </source>
</evidence>
<keyword evidence="4 15" id="KW-0812">Transmembrane</keyword>
<evidence type="ECO:0000256" key="13">
    <source>
        <dbReference type="ARBA" id="ARBA00044780"/>
    </source>
</evidence>
<feature type="transmembrane region" description="Helical" evidence="15">
    <location>
        <begin position="56"/>
        <end position="76"/>
    </location>
</feature>
<name>A0AAU9J8G8_9CILI</name>
<feature type="transmembrane region" description="Helical" evidence="15">
    <location>
        <begin position="179"/>
        <end position="203"/>
    </location>
</feature>
<dbReference type="InterPro" id="IPR005828">
    <property type="entry name" value="MFS_sugar_transport-like"/>
</dbReference>
<evidence type="ECO:0000256" key="6">
    <source>
        <dbReference type="ARBA" id="ARBA00023136"/>
    </source>
</evidence>
<dbReference type="PRINTS" id="PR00171">
    <property type="entry name" value="SUGRTRNSPORT"/>
</dbReference>
<comment type="caution">
    <text evidence="17">The sequence shown here is derived from an EMBL/GenBank/DDBJ whole genome shotgun (WGS) entry which is preliminary data.</text>
</comment>
<evidence type="ECO:0000256" key="5">
    <source>
        <dbReference type="ARBA" id="ARBA00022989"/>
    </source>
</evidence>
<evidence type="ECO:0000256" key="10">
    <source>
        <dbReference type="ARBA" id="ARBA00044662"/>
    </source>
</evidence>
<evidence type="ECO:0000256" key="8">
    <source>
        <dbReference type="ARBA" id="ARBA00044648"/>
    </source>
</evidence>
<proteinExistence type="inferred from homology"/>
<comment type="subcellular location">
    <subcellularLocation>
        <location evidence="1">Membrane</location>
        <topology evidence="1">Multi-pass membrane protein</topology>
    </subcellularLocation>
</comment>
<dbReference type="SUPFAM" id="SSF103473">
    <property type="entry name" value="MFS general substrate transporter"/>
    <property type="match status" value="1"/>
</dbReference>
<reference evidence="17" key="1">
    <citation type="submission" date="2021-09" db="EMBL/GenBank/DDBJ databases">
        <authorList>
            <consortium name="AG Swart"/>
            <person name="Singh M."/>
            <person name="Singh A."/>
            <person name="Seah K."/>
            <person name="Emmerich C."/>
        </authorList>
    </citation>
    <scope>NUCLEOTIDE SEQUENCE</scope>
    <source>
        <strain evidence="17">ATCC30299</strain>
    </source>
</reference>
<keyword evidence="18" id="KW-1185">Reference proteome</keyword>
<feature type="transmembrane region" description="Helical" evidence="15">
    <location>
        <begin position="349"/>
        <end position="368"/>
    </location>
</feature>
<feature type="transmembrane region" description="Helical" evidence="15">
    <location>
        <begin position="413"/>
        <end position="432"/>
    </location>
</feature>
<dbReference type="PROSITE" id="PS00216">
    <property type="entry name" value="SUGAR_TRANSPORT_1"/>
    <property type="match status" value="1"/>
</dbReference>
<dbReference type="Gene3D" id="1.20.1250.20">
    <property type="entry name" value="MFS general substrate transporter like domains"/>
    <property type="match status" value="1"/>
</dbReference>
<evidence type="ECO:0000256" key="1">
    <source>
        <dbReference type="ARBA" id="ARBA00004141"/>
    </source>
</evidence>
<keyword evidence="14" id="KW-0813">Transport</keyword>
<comment type="catalytic activity">
    <reaction evidence="8">
        <text>D-glucose(out) = D-glucose(in)</text>
        <dbReference type="Rhea" id="RHEA:60376"/>
        <dbReference type="ChEBI" id="CHEBI:4167"/>
    </reaction>
    <physiologicalReaction direction="left-to-right" evidence="8">
        <dbReference type="Rhea" id="RHEA:60377"/>
    </physiologicalReaction>
</comment>
<evidence type="ECO:0000256" key="2">
    <source>
        <dbReference type="ARBA" id="ARBA00010992"/>
    </source>
</evidence>
<evidence type="ECO:0000259" key="16">
    <source>
        <dbReference type="PROSITE" id="PS50850"/>
    </source>
</evidence>
<dbReference type="PANTHER" id="PTHR48022:SF2">
    <property type="entry name" value="PLASTIDIC GLUCOSE TRANSPORTER 4"/>
    <property type="match status" value="1"/>
</dbReference>
<sequence length="479" mass="52674">MADPLILSKPYREKTVWKMAFNASWGSFVFGYTLGEFNSPQPNIAATLGWGGDKDLYITIMSALMPLGAMFGALLGGPLASKAGRRQAIIYTDWIAIIGAGVIIIPFTPSFAIGRIITGFAAGSFTTLCPLYINETAPPEIGGKLGSLVQLQVTLGIAVAYALALPLPTGDYNDHIFNYWWLCCFAFSGIIAFIQLLTFTFIYRQETPHWLLEKGKRDEAFKSLMQVYTEDGASNVLMTMEMGKKSATELSETGSEKGSFHSRAEAEPTYQDLLFFRKGYSKMMRLGFMLNILQQWSGINAILSYSTTIYSGFGGGKFLARLLTFITGLTNMVATLLVFPLIDKFGRKVLLWTGNLGMAVCLFLMGLFSDYIDAGVGPPLAFILIFLFFFEISSGPLCWVYCGEILAAKAMSLCVGTNWLCVFGVVFLFPIMSSGLGASGTFFFYAAICLFGAIYLMFDIVETRGISKPEIKVMLAKYR</sequence>
<comment type="catalytic activity">
    <reaction evidence="7">
        <text>D-galactose(in) = D-galactose(out)</text>
        <dbReference type="Rhea" id="RHEA:34915"/>
        <dbReference type="ChEBI" id="CHEBI:4139"/>
    </reaction>
    <physiologicalReaction direction="right-to-left" evidence="7">
        <dbReference type="Rhea" id="RHEA:34917"/>
    </physiologicalReaction>
</comment>
<feature type="transmembrane region" description="Helical" evidence="15">
    <location>
        <begin position="286"/>
        <end position="306"/>
    </location>
</feature>
<dbReference type="PANTHER" id="PTHR48022">
    <property type="entry name" value="PLASTIDIC GLUCOSE TRANSPORTER 4"/>
    <property type="match status" value="1"/>
</dbReference>
<keyword evidence="6 15" id="KW-0472">Membrane</keyword>
<dbReference type="InterPro" id="IPR020846">
    <property type="entry name" value="MFS_dom"/>
</dbReference>
<comment type="similarity">
    <text evidence="2 14">Belongs to the major facilitator superfamily. Sugar transporter (TC 2.A.1.1) family.</text>
</comment>
<evidence type="ECO:0000256" key="7">
    <source>
        <dbReference type="ARBA" id="ARBA00044637"/>
    </source>
</evidence>
<dbReference type="InterPro" id="IPR036259">
    <property type="entry name" value="MFS_trans_sf"/>
</dbReference>
<dbReference type="AlphaFoldDB" id="A0AAU9J8G8"/>
<evidence type="ECO:0000256" key="3">
    <source>
        <dbReference type="ARBA" id="ARBA00011738"/>
    </source>
</evidence>
<feature type="transmembrane region" description="Helical" evidence="15">
    <location>
        <begin position="438"/>
        <end position="458"/>
    </location>
</feature>
<feature type="domain" description="Major facilitator superfamily (MFS) profile" evidence="16">
    <location>
        <begin position="19"/>
        <end position="464"/>
    </location>
</feature>
<evidence type="ECO:0000256" key="14">
    <source>
        <dbReference type="RuleBase" id="RU003346"/>
    </source>
</evidence>
<dbReference type="Pfam" id="PF00083">
    <property type="entry name" value="Sugar_tr"/>
    <property type="match status" value="1"/>
</dbReference>
<dbReference type="PROSITE" id="PS50850">
    <property type="entry name" value="MFS"/>
    <property type="match status" value="1"/>
</dbReference>
<feature type="transmembrane region" description="Helical" evidence="15">
    <location>
        <begin position="380"/>
        <end position="401"/>
    </location>
</feature>
<dbReference type="GO" id="GO:0005351">
    <property type="term" value="F:carbohydrate:proton symporter activity"/>
    <property type="evidence" value="ECO:0007669"/>
    <property type="project" value="TreeGrafter"/>
</dbReference>
<feature type="transmembrane region" description="Helical" evidence="15">
    <location>
        <begin position="88"/>
        <end position="107"/>
    </location>
</feature>
<dbReference type="EMBL" id="CAJZBQ010000028">
    <property type="protein sequence ID" value="CAG9321480.1"/>
    <property type="molecule type" value="Genomic_DNA"/>
</dbReference>
<feature type="transmembrane region" description="Helical" evidence="15">
    <location>
        <begin position="318"/>
        <end position="342"/>
    </location>
</feature>
<organism evidence="17 18">
    <name type="scientific">Blepharisma stoltei</name>
    <dbReference type="NCBI Taxonomy" id="1481888"/>
    <lineage>
        <taxon>Eukaryota</taxon>
        <taxon>Sar</taxon>
        <taxon>Alveolata</taxon>
        <taxon>Ciliophora</taxon>
        <taxon>Postciliodesmatophora</taxon>
        <taxon>Heterotrichea</taxon>
        <taxon>Heterotrichida</taxon>
        <taxon>Blepharismidae</taxon>
        <taxon>Blepharisma</taxon>
    </lineage>
</organism>
<dbReference type="InterPro" id="IPR050360">
    <property type="entry name" value="MFS_Sugar_Transporters"/>
</dbReference>
<dbReference type="NCBIfam" id="TIGR00879">
    <property type="entry name" value="SP"/>
    <property type="match status" value="1"/>
</dbReference>
<evidence type="ECO:0000256" key="4">
    <source>
        <dbReference type="ARBA" id="ARBA00022692"/>
    </source>
</evidence>
<protein>
    <recommendedName>
        <fullName evidence="13">Hexose transporter 1</fullName>
    </recommendedName>
</protein>
<dbReference type="InterPro" id="IPR003663">
    <property type="entry name" value="Sugar/inositol_transpt"/>
</dbReference>
<gene>
    <name evidence="17" type="ORF">BSTOLATCC_MIC28760</name>
</gene>
<evidence type="ECO:0000256" key="9">
    <source>
        <dbReference type="ARBA" id="ARBA00044656"/>
    </source>
</evidence>
<comment type="catalytic activity">
    <reaction evidence="11">
        <text>D-glucosamine(out) = D-glucosamine(in)</text>
        <dbReference type="Rhea" id="RHEA:78423"/>
        <dbReference type="ChEBI" id="CHEBI:58723"/>
    </reaction>
    <physiologicalReaction direction="left-to-right" evidence="11">
        <dbReference type="Rhea" id="RHEA:78424"/>
    </physiologicalReaction>
</comment>
<dbReference type="GO" id="GO:0016020">
    <property type="term" value="C:membrane"/>
    <property type="evidence" value="ECO:0007669"/>
    <property type="project" value="UniProtKB-SubCell"/>
</dbReference>
<feature type="transmembrane region" description="Helical" evidence="15">
    <location>
        <begin position="113"/>
        <end position="133"/>
    </location>
</feature>
<accession>A0AAU9J8G8</accession>
<evidence type="ECO:0000256" key="12">
    <source>
        <dbReference type="ARBA" id="ARBA00044710"/>
    </source>
</evidence>
<evidence type="ECO:0000313" key="17">
    <source>
        <dbReference type="EMBL" id="CAG9321480.1"/>
    </source>
</evidence>
<comment type="catalytic activity">
    <reaction evidence="9">
        <text>D-xylose(out) = D-xylose(in)</text>
        <dbReference type="Rhea" id="RHEA:78427"/>
        <dbReference type="ChEBI" id="CHEBI:53455"/>
    </reaction>
    <physiologicalReaction direction="left-to-right" evidence="9">
        <dbReference type="Rhea" id="RHEA:78428"/>
    </physiologicalReaction>
</comment>
<evidence type="ECO:0000256" key="11">
    <source>
        <dbReference type="ARBA" id="ARBA00044668"/>
    </source>
</evidence>
<comment type="catalytic activity">
    <reaction evidence="12">
        <text>D-fructose(out) = D-fructose(in)</text>
        <dbReference type="Rhea" id="RHEA:60372"/>
        <dbReference type="ChEBI" id="CHEBI:37721"/>
    </reaction>
    <physiologicalReaction direction="left-to-right" evidence="12">
        <dbReference type="Rhea" id="RHEA:60373"/>
    </physiologicalReaction>
</comment>
<comment type="subunit">
    <text evidence="3">Homodimer.</text>
</comment>
<dbReference type="Proteomes" id="UP001162131">
    <property type="component" value="Unassembled WGS sequence"/>
</dbReference>